<proteinExistence type="predicted"/>
<accession>A0A087T6H0</accession>
<dbReference type="EMBL" id="KK113648">
    <property type="protein sequence ID" value="KFM60709.1"/>
    <property type="molecule type" value="Genomic_DNA"/>
</dbReference>
<organism evidence="1 2">
    <name type="scientific">Stegodyphus mimosarum</name>
    <name type="common">African social velvet spider</name>
    <dbReference type="NCBI Taxonomy" id="407821"/>
    <lineage>
        <taxon>Eukaryota</taxon>
        <taxon>Metazoa</taxon>
        <taxon>Ecdysozoa</taxon>
        <taxon>Arthropoda</taxon>
        <taxon>Chelicerata</taxon>
        <taxon>Arachnida</taxon>
        <taxon>Araneae</taxon>
        <taxon>Araneomorphae</taxon>
        <taxon>Entelegynae</taxon>
        <taxon>Eresoidea</taxon>
        <taxon>Eresidae</taxon>
        <taxon>Stegodyphus</taxon>
    </lineage>
</organism>
<feature type="non-terminal residue" evidence="1">
    <location>
        <position position="40"/>
    </location>
</feature>
<name>A0A087T6H0_STEMI</name>
<feature type="non-terminal residue" evidence="1">
    <location>
        <position position="1"/>
    </location>
</feature>
<dbReference type="Proteomes" id="UP000054359">
    <property type="component" value="Unassembled WGS sequence"/>
</dbReference>
<keyword evidence="2" id="KW-1185">Reference proteome</keyword>
<evidence type="ECO:0000313" key="2">
    <source>
        <dbReference type="Proteomes" id="UP000054359"/>
    </source>
</evidence>
<evidence type="ECO:0000313" key="1">
    <source>
        <dbReference type="EMBL" id="KFM60709.1"/>
    </source>
</evidence>
<gene>
    <name evidence="1" type="ORF">X975_02753</name>
</gene>
<reference evidence="1 2" key="1">
    <citation type="submission" date="2013-11" db="EMBL/GenBank/DDBJ databases">
        <title>Genome sequencing of Stegodyphus mimosarum.</title>
        <authorList>
            <person name="Bechsgaard J."/>
        </authorList>
    </citation>
    <scope>NUCLEOTIDE SEQUENCE [LARGE SCALE GENOMIC DNA]</scope>
</reference>
<dbReference type="AlphaFoldDB" id="A0A087T6H0"/>
<protein>
    <submittedName>
        <fullName evidence="1">Uncharacterized protein</fullName>
    </submittedName>
</protein>
<sequence>TKNNSKHVYTSRNNNKLIRTCTTSSHFATVTIPYNSLHFI</sequence>